<dbReference type="AlphaFoldDB" id="A0A3B0VG75"/>
<dbReference type="EMBL" id="UOEU01000143">
    <property type="protein sequence ID" value="VAW31046.1"/>
    <property type="molecule type" value="Genomic_DNA"/>
</dbReference>
<dbReference type="InterPro" id="IPR051212">
    <property type="entry name" value="Type-I_RE_S_subunit"/>
</dbReference>
<evidence type="ECO:0000256" key="3">
    <source>
        <dbReference type="ARBA" id="ARBA00023125"/>
    </source>
</evidence>
<accession>A0A3B0VG75</accession>
<sequence length="440" mass="48988">MGNEKWRMENAQFSISRYPQMKDSGVAWIGGIPAGWEMRRLATLGEFSKGKGIPRSELKENGCPVILYGDIYTKYDVVADFIFNHISEETAQNSIRIRFGDILFTGSGETREDIGKSITYIGDESVCVGGDVIIFRHKCDHLFLSYSLNSNSATYQKARAGKGGIIVHIYSSNLREIVLPLPPLEEQTAVSHYLDYKTAVIDQLISQKEQLLALYEEEKGAIIDTAVTQGIHPTAKLKDSGIPWLSHIPAHWEVKKLKHVFRFHDYKRIPLSAEVRGKMLNKRYDYYGASGIIDSVEDFIFDGEYILLGEDGANLLTRNTALAFKATGRFWVNNHAHILTPATGSLDYFVHLLECIDYTNSVSGSAQPKLTAGALGAVDVIIPPIQEQTAIVQHIEAETARLNAKISKTKKLIALHKEYRTALISEVVTGKIKVTQEVAA</sequence>
<feature type="domain" description="Type I restriction modification DNA specificity" evidence="4">
    <location>
        <begin position="250"/>
        <end position="406"/>
    </location>
</feature>
<dbReference type="CDD" id="cd17262">
    <property type="entry name" value="RMtype1_S_Aco12261I-TRD2-CR2"/>
    <property type="match status" value="1"/>
</dbReference>
<evidence type="ECO:0000256" key="2">
    <source>
        <dbReference type="ARBA" id="ARBA00022747"/>
    </source>
</evidence>
<dbReference type="Gene3D" id="1.10.287.1120">
    <property type="entry name" value="Bipartite methylase S protein"/>
    <property type="match status" value="1"/>
</dbReference>
<keyword evidence="3" id="KW-0238">DNA-binding</keyword>
<dbReference type="InterPro" id="IPR000055">
    <property type="entry name" value="Restrct_endonuc_typeI_TRD"/>
</dbReference>
<keyword evidence="2" id="KW-0680">Restriction system</keyword>
<organism evidence="5">
    <name type="scientific">hydrothermal vent metagenome</name>
    <dbReference type="NCBI Taxonomy" id="652676"/>
    <lineage>
        <taxon>unclassified sequences</taxon>
        <taxon>metagenomes</taxon>
        <taxon>ecological metagenomes</taxon>
    </lineage>
</organism>
<reference evidence="5" key="1">
    <citation type="submission" date="2018-06" db="EMBL/GenBank/DDBJ databases">
        <authorList>
            <person name="Zhirakovskaya E."/>
        </authorList>
    </citation>
    <scope>NUCLEOTIDE SEQUENCE</scope>
</reference>
<dbReference type="Gene3D" id="3.90.220.20">
    <property type="entry name" value="DNA methylase specificity domains"/>
    <property type="match status" value="2"/>
</dbReference>
<dbReference type="CDD" id="cd17268">
    <property type="entry name" value="RMtype1_S_Ara36733I_TRD1-CR1_like"/>
    <property type="match status" value="1"/>
</dbReference>
<dbReference type="PANTHER" id="PTHR43140:SF1">
    <property type="entry name" value="TYPE I RESTRICTION ENZYME ECOKI SPECIFICITY SUBUNIT"/>
    <property type="match status" value="1"/>
</dbReference>
<dbReference type="GO" id="GO:0009307">
    <property type="term" value="P:DNA restriction-modification system"/>
    <property type="evidence" value="ECO:0007669"/>
    <property type="project" value="UniProtKB-KW"/>
</dbReference>
<dbReference type="GO" id="GO:0003677">
    <property type="term" value="F:DNA binding"/>
    <property type="evidence" value="ECO:0007669"/>
    <property type="project" value="UniProtKB-KW"/>
</dbReference>
<name>A0A3B0VG75_9ZZZZ</name>
<protein>
    <submittedName>
        <fullName evidence="5">Type I restriction-modification system, specificity subunit S</fullName>
    </submittedName>
</protein>
<dbReference type="SUPFAM" id="SSF116734">
    <property type="entry name" value="DNA methylase specificity domain"/>
    <property type="match status" value="2"/>
</dbReference>
<evidence type="ECO:0000313" key="5">
    <source>
        <dbReference type="EMBL" id="VAW31046.1"/>
    </source>
</evidence>
<proteinExistence type="inferred from homology"/>
<evidence type="ECO:0000259" key="4">
    <source>
        <dbReference type="Pfam" id="PF01420"/>
    </source>
</evidence>
<dbReference type="InterPro" id="IPR044946">
    <property type="entry name" value="Restrct_endonuc_typeI_TRD_sf"/>
</dbReference>
<dbReference type="Pfam" id="PF01420">
    <property type="entry name" value="Methylase_S"/>
    <property type="match status" value="2"/>
</dbReference>
<evidence type="ECO:0000256" key="1">
    <source>
        <dbReference type="ARBA" id="ARBA00010923"/>
    </source>
</evidence>
<feature type="domain" description="Type I restriction modification DNA specificity" evidence="4">
    <location>
        <begin position="33"/>
        <end position="210"/>
    </location>
</feature>
<dbReference type="PANTHER" id="PTHR43140">
    <property type="entry name" value="TYPE-1 RESTRICTION ENZYME ECOKI SPECIFICITY PROTEIN"/>
    <property type="match status" value="1"/>
</dbReference>
<comment type="similarity">
    <text evidence="1">Belongs to the type-I restriction system S methylase family.</text>
</comment>
<gene>
    <name evidence="5" type="ORF">MNBD_CHLOROFLEXI01-4417</name>
</gene>